<feature type="transmembrane region" description="Helical" evidence="1">
    <location>
        <begin position="320"/>
        <end position="342"/>
    </location>
</feature>
<dbReference type="RefSeq" id="WP_262989030.1">
    <property type="nucleotide sequence ID" value="NZ_JAOTEN010000001.1"/>
</dbReference>
<feature type="transmembrane region" description="Helical" evidence="1">
    <location>
        <begin position="285"/>
        <end position="305"/>
    </location>
</feature>
<dbReference type="InterPro" id="IPR050879">
    <property type="entry name" value="Acyltransferase_3"/>
</dbReference>
<gene>
    <name evidence="3" type="ORF">N0B16_01935</name>
</gene>
<keyword evidence="3" id="KW-0808">Transferase</keyword>
<evidence type="ECO:0000259" key="2">
    <source>
        <dbReference type="Pfam" id="PF01757"/>
    </source>
</evidence>
<keyword evidence="3" id="KW-0012">Acyltransferase</keyword>
<organism evidence="3 4">
    <name type="scientific">Chryseobacterium gilvum</name>
    <dbReference type="NCBI Taxonomy" id="2976534"/>
    <lineage>
        <taxon>Bacteria</taxon>
        <taxon>Pseudomonadati</taxon>
        <taxon>Bacteroidota</taxon>
        <taxon>Flavobacteriia</taxon>
        <taxon>Flavobacteriales</taxon>
        <taxon>Weeksellaceae</taxon>
        <taxon>Chryseobacterium group</taxon>
        <taxon>Chryseobacterium</taxon>
    </lineage>
</organism>
<dbReference type="Pfam" id="PF01757">
    <property type="entry name" value="Acyl_transf_3"/>
    <property type="match status" value="1"/>
</dbReference>
<feature type="transmembrane region" description="Helical" evidence="1">
    <location>
        <begin position="233"/>
        <end position="250"/>
    </location>
</feature>
<dbReference type="Proteomes" id="UP001208114">
    <property type="component" value="Unassembled WGS sequence"/>
</dbReference>
<sequence>MKKLDYIDALRGLAILGVIAVHTSQYGSNKLPNYISDFVNQGARGVQLFFLASAFTLFLSFRNRIHTEKNAVRNFFIRRFFRIAPMYYLGIFYFLWQNNFGEIFKLGGEEHSSAFLVMANLTFTHGLNPYYINSLVPGGWSITVEFMFYAMVPLLFLWIKNISHSFNFLTCTLILNALLRFYFLKYPLIGDFQLWQEFLFLYIFSQLPVFALGLLFYFLVIENQTLKDISPKSLLVFCFLICLSICKPLLKIFDDHIIFSIGFLFLAYALSRSDFKVFNNAVIRYIGEISFSMYLVHFAVLYWLTHFGIADYFGKGLTDYVIRFVITLGISSIFSILFYRCIEVPFQGIGKKIIKKLS</sequence>
<protein>
    <submittedName>
        <fullName evidence="3">Acyltransferase</fullName>
    </submittedName>
</protein>
<evidence type="ECO:0000313" key="4">
    <source>
        <dbReference type="Proteomes" id="UP001208114"/>
    </source>
</evidence>
<keyword evidence="4" id="KW-1185">Reference proteome</keyword>
<accession>A0ABT2VT61</accession>
<comment type="caution">
    <text evidence="3">The sequence shown here is derived from an EMBL/GenBank/DDBJ whole genome shotgun (WGS) entry which is preliminary data.</text>
</comment>
<dbReference type="EMBL" id="JAOTEN010000001">
    <property type="protein sequence ID" value="MCU7613183.1"/>
    <property type="molecule type" value="Genomic_DNA"/>
</dbReference>
<evidence type="ECO:0000256" key="1">
    <source>
        <dbReference type="SAM" id="Phobius"/>
    </source>
</evidence>
<keyword evidence="1" id="KW-0812">Transmembrane</keyword>
<reference evidence="4" key="1">
    <citation type="submission" date="2023-07" db="EMBL/GenBank/DDBJ databases">
        <title>Chryseobacterium sp. GMJ5 Genome sequencing and assembly.</title>
        <authorList>
            <person name="Jung Y."/>
        </authorList>
    </citation>
    <scope>NUCLEOTIDE SEQUENCE [LARGE SCALE GENOMIC DNA]</scope>
    <source>
        <strain evidence="4">GMJ5</strain>
    </source>
</reference>
<dbReference type="InterPro" id="IPR002656">
    <property type="entry name" value="Acyl_transf_3_dom"/>
</dbReference>
<keyword evidence="1" id="KW-0472">Membrane</keyword>
<feature type="transmembrane region" description="Helical" evidence="1">
    <location>
        <begin position="38"/>
        <end position="59"/>
    </location>
</feature>
<feature type="transmembrane region" description="Helical" evidence="1">
    <location>
        <begin position="256"/>
        <end position="273"/>
    </location>
</feature>
<feature type="transmembrane region" description="Helical" evidence="1">
    <location>
        <begin position="80"/>
        <end position="96"/>
    </location>
</feature>
<name>A0ABT2VT61_9FLAO</name>
<feature type="domain" description="Acyltransferase 3" evidence="2">
    <location>
        <begin position="5"/>
        <end position="339"/>
    </location>
</feature>
<feature type="transmembrane region" description="Helical" evidence="1">
    <location>
        <begin position="9"/>
        <end position="26"/>
    </location>
</feature>
<feature type="transmembrane region" description="Helical" evidence="1">
    <location>
        <begin position="166"/>
        <end position="184"/>
    </location>
</feature>
<proteinExistence type="predicted"/>
<dbReference type="PANTHER" id="PTHR23028">
    <property type="entry name" value="ACETYLTRANSFERASE"/>
    <property type="match status" value="1"/>
</dbReference>
<feature type="transmembrane region" description="Helical" evidence="1">
    <location>
        <begin position="138"/>
        <end position="159"/>
    </location>
</feature>
<evidence type="ECO:0000313" key="3">
    <source>
        <dbReference type="EMBL" id="MCU7613183.1"/>
    </source>
</evidence>
<dbReference type="GO" id="GO:0016746">
    <property type="term" value="F:acyltransferase activity"/>
    <property type="evidence" value="ECO:0007669"/>
    <property type="project" value="UniProtKB-KW"/>
</dbReference>
<keyword evidence="1" id="KW-1133">Transmembrane helix</keyword>
<feature type="transmembrane region" description="Helical" evidence="1">
    <location>
        <begin position="199"/>
        <end position="221"/>
    </location>
</feature>